<accession>A0A448X4F1</accession>
<reference evidence="2" key="1">
    <citation type="submission" date="2018-11" db="EMBL/GenBank/DDBJ databases">
        <authorList>
            <consortium name="Pathogen Informatics"/>
        </authorList>
    </citation>
    <scope>NUCLEOTIDE SEQUENCE</scope>
</reference>
<dbReference type="EMBL" id="CAAALY010089639">
    <property type="protein sequence ID" value="VEL27759.1"/>
    <property type="molecule type" value="Genomic_DNA"/>
</dbReference>
<proteinExistence type="predicted"/>
<evidence type="ECO:0000313" key="2">
    <source>
        <dbReference type="EMBL" id="VEL27759.1"/>
    </source>
</evidence>
<dbReference type="AlphaFoldDB" id="A0A448X4F1"/>
<feature type="region of interest" description="Disordered" evidence="1">
    <location>
        <begin position="46"/>
        <end position="110"/>
    </location>
</feature>
<feature type="non-terminal residue" evidence="2">
    <location>
        <position position="1"/>
    </location>
</feature>
<protein>
    <submittedName>
        <fullName evidence="2">Uncharacterized protein</fullName>
    </submittedName>
</protein>
<evidence type="ECO:0000313" key="3">
    <source>
        <dbReference type="Proteomes" id="UP000784294"/>
    </source>
</evidence>
<dbReference type="Proteomes" id="UP000784294">
    <property type="component" value="Unassembled WGS sequence"/>
</dbReference>
<gene>
    <name evidence="2" type="ORF">PXEA_LOCUS21199</name>
</gene>
<feature type="region of interest" description="Disordered" evidence="1">
    <location>
        <begin position="1"/>
        <end position="24"/>
    </location>
</feature>
<feature type="compositionally biased region" description="Gly residues" evidence="1">
    <location>
        <begin position="12"/>
        <end position="23"/>
    </location>
</feature>
<feature type="compositionally biased region" description="Low complexity" evidence="1">
    <location>
        <begin position="1"/>
        <end position="11"/>
    </location>
</feature>
<feature type="compositionally biased region" description="Low complexity" evidence="1">
    <location>
        <begin position="69"/>
        <end position="79"/>
    </location>
</feature>
<keyword evidence="3" id="KW-1185">Reference proteome</keyword>
<sequence>YAVEFGGCSTDGRGGGGGGGGNGSIPSAALPSTLVRLGTSSYGGLESSGSFLGSEHGGRYRQSGRQPLSSSSFAHSPASKCLLGVPQNRGRGGRVPRRCTIDATNSPHLRPPTSYYAPSFLTTASASASVSTPRRVQCHDEVV</sequence>
<evidence type="ECO:0000256" key="1">
    <source>
        <dbReference type="SAM" id="MobiDB-lite"/>
    </source>
</evidence>
<organism evidence="2 3">
    <name type="scientific">Protopolystoma xenopodis</name>
    <dbReference type="NCBI Taxonomy" id="117903"/>
    <lineage>
        <taxon>Eukaryota</taxon>
        <taxon>Metazoa</taxon>
        <taxon>Spiralia</taxon>
        <taxon>Lophotrochozoa</taxon>
        <taxon>Platyhelminthes</taxon>
        <taxon>Monogenea</taxon>
        <taxon>Polyopisthocotylea</taxon>
        <taxon>Polystomatidea</taxon>
        <taxon>Polystomatidae</taxon>
        <taxon>Protopolystoma</taxon>
    </lineage>
</organism>
<name>A0A448X4F1_9PLAT</name>
<comment type="caution">
    <text evidence="2">The sequence shown here is derived from an EMBL/GenBank/DDBJ whole genome shotgun (WGS) entry which is preliminary data.</text>
</comment>